<accession>A0A2M8PCR3</accession>
<sequence>MLSLPESAIIGYIFGSFATDSAKESAFMATNSRTWFYNEPERRPYYIEERVNHTLWAMRFNNIYMDCVRAEPPFRMEGKWNDIALTMEWVPNTYLRLTASQENKTLVTGFSQMLQMAPLFSYVDENGTFVVEWWRTEEGQKRLQEVQGKPSYTRLKTYKK</sequence>
<evidence type="ECO:0000313" key="3">
    <source>
        <dbReference type="Proteomes" id="UP000228947"/>
    </source>
</evidence>
<comment type="caution">
    <text evidence="1">The sequence shown here is derived from an EMBL/GenBank/DDBJ whole genome shotgun (WGS) entry which is preliminary data.</text>
</comment>
<evidence type="ECO:0000313" key="4">
    <source>
        <dbReference type="Proteomes" id="UP000229681"/>
    </source>
</evidence>
<protein>
    <submittedName>
        <fullName evidence="1">Uncharacterized protein</fullName>
    </submittedName>
</protein>
<name>A0A2M8PCR3_9CHLR</name>
<dbReference type="Proteomes" id="UP000228947">
    <property type="component" value="Unassembled WGS sequence"/>
</dbReference>
<reference evidence="3 4" key="1">
    <citation type="submission" date="2017-11" db="EMBL/GenBank/DDBJ databases">
        <title>Evolution of Phototrophy in the Chloroflexi Phylum Driven by Horizontal Gene Transfer.</title>
        <authorList>
            <person name="Ward L.M."/>
            <person name="Hemp J."/>
            <person name="Shih P.M."/>
            <person name="Mcglynn S.E."/>
            <person name="Fischer W."/>
        </authorList>
    </citation>
    <scope>NUCLEOTIDE SEQUENCE [LARGE SCALE GENOMIC DNA]</scope>
    <source>
        <strain evidence="2">CP1_1M</strain>
        <strain evidence="1">JP3_13</strain>
    </source>
</reference>
<dbReference type="AlphaFoldDB" id="A0A2M8PCR3"/>
<dbReference type="EMBL" id="PGTM01000172">
    <property type="protein sequence ID" value="PJF35328.1"/>
    <property type="molecule type" value="Genomic_DNA"/>
</dbReference>
<organism evidence="1 4">
    <name type="scientific">Candidatus Thermofonsia Clade 1 bacterium</name>
    <dbReference type="NCBI Taxonomy" id="2364210"/>
    <lineage>
        <taxon>Bacteria</taxon>
        <taxon>Bacillati</taxon>
        <taxon>Chloroflexota</taxon>
        <taxon>Candidatus Thermofontia</taxon>
        <taxon>Candidatus Thermofonsia Clade 1</taxon>
    </lineage>
</organism>
<dbReference type="Proteomes" id="UP000229681">
    <property type="component" value="Unassembled WGS sequence"/>
</dbReference>
<dbReference type="EMBL" id="PGTL01000034">
    <property type="protein sequence ID" value="PJF42082.1"/>
    <property type="molecule type" value="Genomic_DNA"/>
</dbReference>
<evidence type="ECO:0000313" key="2">
    <source>
        <dbReference type="EMBL" id="PJF42082.1"/>
    </source>
</evidence>
<evidence type="ECO:0000313" key="1">
    <source>
        <dbReference type="EMBL" id="PJF35328.1"/>
    </source>
</evidence>
<gene>
    <name evidence="1" type="ORF">CUN49_11155</name>
    <name evidence="2" type="ORF">CUN50_05415</name>
</gene>
<proteinExistence type="predicted"/>